<reference evidence="3 4" key="1">
    <citation type="submission" date="2016-02" db="EMBL/GenBank/DDBJ databases">
        <title>Genome analysis of coral dinoflagellate symbionts highlights evolutionary adaptations to a symbiotic lifestyle.</title>
        <authorList>
            <person name="Aranda M."/>
            <person name="Li Y."/>
            <person name="Liew Y.J."/>
            <person name="Baumgarten S."/>
            <person name="Simakov O."/>
            <person name="Wilson M."/>
            <person name="Piel J."/>
            <person name="Ashoor H."/>
            <person name="Bougouffa S."/>
            <person name="Bajic V.B."/>
            <person name="Ryu T."/>
            <person name="Ravasi T."/>
            <person name="Bayer T."/>
            <person name="Micklem G."/>
            <person name="Kim H."/>
            <person name="Bhak J."/>
            <person name="Lajeunesse T.C."/>
            <person name="Voolstra C.R."/>
        </authorList>
    </citation>
    <scope>NUCLEOTIDE SEQUENCE [LARGE SCALE GENOMIC DNA]</scope>
    <source>
        <strain evidence="3 4">CCMP2467</strain>
    </source>
</reference>
<proteinExistence type="predicted"/>
<dbReference type="SUPFAM" id="SSF54695">
    <property type="entry name" value="POZ domain"/>
    <property type="match status" value="1"/>
</dbReference>
<dbReference type="InterPro" id="IPR000210">
    <property type="entry name" value="BTB/POZ_dom"/>
</dbReference>
<protein>
    <recommendedName>
        <fullName evidence="2">BTB domain-containing protein</fullName>
    </recommendedName>
</protein>
<feature type="region of interest" description="Disordered" evidence="1">
    <location>
        <begin position="91"/>
        <end position="199"/>
    </location>
</feature>
<gene>
    <name evidence="3" type="ORF">AK812_SmicGene38152</name>
</gene>
<sequence length="1055" mass="115365">MEDVEAADGVEHTATSLPSTSAAPTITDRPNSRARSSEDMLGPPHGPPPPVPLHGDAEEGEGEAADHGSPCSRGSLDSLDSSELMHRNFLVGRAGTPTWAMGTARERRAAVAQDKSHAATEASAPRNPLDTFLEEQGEEEPAEDDPFATDFSRDESGGRPRRGQDFHTTGSLGEPSTDEEDASSYGPSESSSSEKDGLGFTSQTKVIAQGFAEIPEGMTELHWFYMRWNQEKEAMEKVEDVQPMLHSQILTSLDHLQQTITAPHALLKFHSTRKMAESYQGETVTFLLSVGLRDPRASQAWGMLTNLCGCAASKVLGLRLRPTKMDRQPLAKVLAEKYPPMDPPQRPQRKPPSQAAPASPAPVIADSQQKDRRDMEVDERKADSCFPLPYAFFGSKDVSKFAAFLLNFARPEAYKGHWEAGELVRIPSFDSNAGLSMTIVIYAVVGVIFQIGNSIKAGIAERSMVTGPLKRQRQLEIHPPEKFLECCKREWNEWKTTIEDLGYTGAPEYPYTLDMVKDLMQQAASQLGPQHFHDCLTAVVKETSRRISEFDSPSIMMLSDSLYEAKYGVDREEPLLSVLRSHVMKMGSELFQIFTSGLPRRRGIAAPQESTLGDVAFAAGILKDCFGRGGDFTVVVEAPEGGDSCGSEVRRVEFKVWSQLLARWSAVFDKMINSEGFVEGQTARVVITDFSKEAVGIFLRFLYSGEVEGPLETLVELCSLADKDWRRLALEEIWINAEDVLKECPNISPVLLEEILAPGLICMKRKAGEEEALPWPLQPVIERHLERLSDERKSKIEAKTLLPLNRYEHTTTLFQDLQLRQGRSWEVAEAMAMPGWTTNARRTTVARRYSLEIGGRRLEDPGTIFTSAFASAQEDQAADFIVVWLGQGKADSPTVGRAGRSGDAECRAMLATHEMLKKLIQEEGREDISGSLAFHTSGVPCLSCVGIAAQFKRCYPRVNFCFTFQNRPLSETDDGMADSVGMGAPNPQSMAPKTPRLGTRNVAPAGGGVPASGHGINGGNGTSESPNLLGGAATGMGGGGGCGSWADYRPLSTRS</sequence>
<accession>A0A1Q9CEE9</accession>
<feature type="region of interest" description="Disordered" evidence="1">
    <location>
        <begin position="335"/>
        <end position="377"/>
    </location>
</feature>
<name>A0A1Q9CEE9_SYMMI</name>
<feature type="compositionally biased region" description="Acidic residues" evidence="1">
    <location>
        <begin position="132"/>
        <end position="147"/>
    </location>
</feature>
<dbReference type="Pfam" id="PF00651">
    <property type="entry name" value="BTB"/>
    <property type="match status" value="1"/>
</dbReference>
<feature type="compositionally biased region" description="Polar residues" evidence="1">
    <location>
        <begin position="13"/>
        <end position="24"/>
    </location>
</feature>
<comment type="caution">
    <text evidence="3">The sequence shown here is derived from an EMBL/GenBank/DDBJ whole genome shotgun (WGS) entry which is preliminary data.</text>
</comment>
<dbReference type="PANTHER" id="PTHR24413">
    <property type="entry name" value="SPECKLE-TYPE POZ PROTEIN"/>
    <property type="match status" value="1"/>
</dbReference>
<dbReference type="CDD" id="cd18186">
    <property type="entry name" value="BTB_POZ_ZBTB_KLHL-like"/>
    <property type="match status" value="1"/>
</dbReference>
<dbReference type="SMART" id="SM00225">
    <property type="entry name" value="BTB"/>
    <property type="match status" value="1"/>
</dbReference>
<evidence type="ECO:0000256" key="1">
    <source>
        <dbReference type="SAM" id="MobiDB-lite"/>
    </source>
</evidence>
<organism evidence="3 4">
    <name type="scientific">Symbiodinium microadriaticum</name>
    <name type="common">Dinoflagellate</name>
    <name type="synonym">Zooxanthella microadriatica</name>
    <dbReference type="NCBI Taxonomy" id="2951"/>
    <lineage>
        <taxon>Eukaryota</taxon>
        <taxon>Sar</taxon>
        <taxon>Alveolata</taxon>
        <taxon>Dinophyceae</taxon>
        <taxon>Suessiales</taxon>
        <taxon>Symbiodiniaceae</taxon>
        <taxon>Symbiodinium</taxon>
    </lineage>
</organism>
<feature type="compositionally biased region" description="Basic and acidic residues" evidence="1">
    <location>
        <begin position="104"/>
        <end position="118"/>
    </location>
</feature>
<dbReference type="Gene3D" id="3.30.710.10">
    <property type="entry name" value="Potassium Channel Kv1.1, Chain A"/>
    <property type="match status" value="1"/>
</dbReference>
<feature type="region of interest" description="Disordered" evidence="1">
    <location>
        <begin position="1"/>
        <end position="79"/>
    </location>
</feature>
<feature type="compositionally biased region" description="Low complexity" evidence="1">
    <location>
        <begin position="351"/>
        <end position="362"/>
    </location>
</feature>
<feature type="compositionally biased region" description="Basic and acidic residues" evidence="1">
    <location>
        <begin position="151"/>
        <end position="165"/>
    </location>
</feature>
<keyword evidence="4" id="KW-1185">Reference proteome</keyword>
<feature type="compositionally biased region" description="Basic and acidic residues" evidence="1">
    <location>
        <begin position="368"/>
        <end position="377"/>
    </location>
</feature>
<dbReference type="AlphaFoldDB" id="A0A1Q9CEE9"/>
<dbReference type="OrthoDB" id="437301at2759"/>
<dbReference type="Proteomes" id="UP000186817">
    <property type="component" value="Unassembled WGS sequence"/>
</dbReference>
<evidence type="ECO:0000313" key="3">
    <source>
        <dbReference type="EMBL" id="OLP81323.1"/>
    </source>
</evidence>
<evidence type="ECO:0000259" key="2">
    <source>
        <dbReference type="PROSITE" id="PS50097"/>
    </source>
</evidence>
<dbReference type="InterPro" id="IPR011333">
    <property type="entry name" value="SKP1/BTB/POZ_sf"/>
</dbReference>
<dbReference type="EMBL" id="LSRX01001291">
    <property type="protein sequence ID" value="OLP81323.1"/>
    <property type="molecule type" value="Genomic_DNA"/>
</dbReference>
<dbReference type="PROSITE" id="PS50097">
    <property type="entry name" value="BTB"/>
    <property type="match status" value="1"/>
</dbReference>
<feature type="domain" description="BTB" evidence="2">
    <location>
        <begin position="630"/>
        <end position="711"/>
    </location>
</feature>
<evidence type="ECO:0000313" key="4">
    <source>
        <dbReference type="Proteomes" id="UP000186817"/>
    </source>
</evidence>